<evidence type="ECO:0000259" key="3">
    <source>
        <dbReference type="Pfam" id="PF11931"/>
    </source>
</evidence>
<name>A0A1W0ABW6_9STRA</name>
<dbReference type="GO" id="GO:0000398">
    <property type="term" value="P:mRNA splicing, via spliceosome"/>
    <property type="evidence" value="ECO:0007669"/>
    <property type="project" value="InterPro"/>
</dbReference>
<sequence>MRCLGIPNTKHFHDITSMSDALALYEKLKEQLERETWNKANEEEFEDSEGNVLNKKTYQDLERQGLL</sequence>
<dbReference type="GO" id="GO:0003723">
    <property type="term" value="F:RNA binding"/>
    <property type="evidence" value="ECO:0007669"/>
    <property type="project" value="InterPro"/>
</dbReference>
<organism evidence="4 5">
    <name type="scientific">Thraustotheca clavata</name>
    <dbReference type="NCBI Taxonomy" id="74557"/>
    <lineage>
        <taxon>Eukaryota</taxon>
        <taxon>Sar</taxon>
        <taxon>Stramenopiles</taxon>
        <taxon>Oomycota</taxon>
        <taxon>Saprolegniomycetes</taxon>
        <taxon>Saprolegniales</taxon>
        <taxon>Achlyaceae</taxon>
        <taxon>Thraustotheca</taxon>
    </lineage>
</organism>
<dbReference type="InterPro" id="IPR024598">
    <property type="entry name" value="SF3a60/Prp9_C"/>
</dbReference>
<dbReference type="OrthoDB" id="2160351at2759"/>
<dbReference type="Proteomes" id="UP000243217">
    <property type="component" value="Unassembled WGS sequence"/>
</dbReference>
<dbReference type="AlphaFoldDB" id="A0A1W0ABW6"/>
<dbReference type="STRING" id="74557.A0A1W0ABW6"/>
<feature type="domain" description="Splicing factor SF3a60 /Prp9 subunit C-terminal" evidence="3">
    <location>
        <begin position="1"/>
        <end position="67"/>
    </location>
</feature>
<dbReference type="PANTHER" id="PTHR12786:SF2">
    <property type="entry name" value="SPLICING FACTOR 3A SUBUNIT 3"/>
    <property type="match status" value="1"/>
</dbReference>
<accession>A0A1W0ABW6</accession>
<evidence type="ECO:0000313" key="4">
    <source>
        <dbReference type="EMBL" id="OQS07776.1"/>
    </source>
</evidence>
<keyword evidence="2" id="KW-0539">Nucleus</keyword>
<dbReference type="GO" id="GO:0005681">
    <property type="term" value="C:spliceosomal complex"/>
    <property type="evidence" value="ECO:0007669"/>
    <property type="project" value="InterPro"/>
</dbReference>
<protein>
    <submittedName>
        <fullName evidence="4">Splicing factor 3A</fullName>
    </submittedName>
</protein>
<comment type="subcellular location">
    <subcellularLocation>
        <location evidence="1">Nucleus</location>
    </subcellularLocation>
</comment>
<evidence type="ECO:0000256" key="2">
    <source>
        <dbReference type="ARBA" id="ARBA00023242"/>
    </source>
</evidence>
<dbReference type="EMBL" id="JNBS01000098">
    <property type="protein sequence ID" value="OQS07776.1"/>
    <property type="molecule type" value="Genomic_DNA"/>
</dbReference>
<proteinExistence type="predicted"/>
<dbReference type="PANTHER" id="PTHR12786">
    <property type="entry name" value="SPLICING FACTOR SF3A-RELATED"/>
    <property type="match status" value="1"/>
</dbReference>
<comment type="caution">
    <text evidence="4">The sequence shown here is derived from an EMBL/GenBank/DDBJ whole genome shotgun (WGS) entry which is preliminary data.</text>
</comment>
<dbReference type="Pfam" id="PF11931">
    <property type="entry name" value="SF3a60_Prp9_C"/>
    <property type="match status" value="1"/>
</dbReference>
<dbReference type="InterPro" id="IPR051421">
    <property type="entry name" value="RNA_Proc_DNA_Dmg_Regulator"/>
</dbReference>
<evidence type="ECO:0000256" key="1">
    <source>
        <dbReference type="ARBA" id="ARBA00004123"/>
    </source>
</evidence>
<gene>
    <name evidence="4" type="ORF">THRCLA_20065</name>
</gene>
<keyword evidence="5" id="KW-1185">Reference proteome</keyword>
<reference evidence="4 5" key="1">
    <citation type="journal article" date="2014" name="Genome Biol. Evol.">
        <title>The secreted proteins of Achlya hypogyna and Thraustotheca clavata identify the ancestral oomycete secretome and reveal gene acquisitions by horizontal gene transfer.</title>
        <authorList>
            <person name="Misner I."/>
            <person name="Blouin N."/>
            <person name="Leonard G."/>
            <person name="Richards T.A."/>
            <person name="Lane C.E."/>
        </authorList>
    </citation>
    <scope>NUCLEOTIDE SEQUENCE [LARGE SCALE GENOMIC DNA]</scope>
    <source>
        <strain evidence="4 5">ATCC 34112</strain>
    </source>
</reference>
<evidence type="ECO:0000313" key="5">
    <source>
        <dbReference type="Proteomes" id="UP000243217"/>
    </source>
</evidence>